<feature type="domain" description="YgjP-like metallopeptidase" evidence="1">
    <location>
        <begin position="25"/>
        <end position="225"/>
    </location>
</feature>
<dbReference type="eggNOG" id="COG1451">
    <property type="taxonomic scope" value="Bacteria"/>
</dbReference>
<evidence type="ECO:0000313" key="3">
    <source>
        <dbReference type="Proteomes" id="UP000181976"/>
    </source>
</evidence>
<proteinExistence type="predicted"/>
<dbReference type="InterPro" id="IPR053136">
    <property type="entry name" value="UTP_pyrophosphatase-like"/>
</dbReference>
<reference evidence="2 3" key="1">
    <citation type="submission" date="2016-10" db="EMBL/GenBank/DDBJ databases">
        <authorList>
            <person name="de Groot N.N."/>
        </authorList>
    </citation>
    <scope>NUCLEOTIDE SEQUENCE [LARGE SCALE GENOMIC DNA]</scope>
    <source>
        <strain evidence="2 3">DSM 19012</strain>
    </source>
</reference>
<dbReference type="RefSeq" id="WP_010528876.1">
    <property type="nucleotide sequence ID" value="NZ_AFSL01000105.1"/>
</dbReference>
<sequence length="242" mass="27936">MAKDSFLMHISGIGPVLFKANHRYKRLSIKLKPFEYVTVMFPPGYSSKKVMAFVEEKKAWITHNLKKIEHIEQRKTVFDENSTFRTHSFQLKVEKGAGSDIKMTLAKGVLNVVYPAHLPVTDLFVQNTIRKGIEEAMRLEAKIVLPKKVKDFASRYHFSYNKVFIKNLKSRWGSCSAVNNINLNLQLMRLPEHLIDYVVLHELCHTKEKNHGPGFWTLLNKVTGGKAKLLAAEMKQYRTTIY</sequence>
<protein>
    <recommendedName>
        <fullName evidence="1">YgjP-like metallopeptidase domain-containing protein</fullName>
    </recommendedName>
</protein>
<dbReference type="AlphaFoldDB" id="A0A1I2E658"/>
<dbReference type="Pfam" id="PF01863">
    <property type="entry name" value="YgjP-like"/>
    <property type="match status" value="1"/>
</dbReference>
<dbReference type="PANTHER" id="PTHR30399:SF1">
    <property type="entry name" value="UTP PYROPHOSPHATASE"/>
    <property type="match status" value="1"/>
</dbReference>
<dbReference type="InterPro" id="IPR002725">
    <property type="entry name" value="YgjP-like_metallopeptidase"/>
</dbReference>
<name>A0A1I2E658_9BACT</name>
<dbReference type="Gene3D" id="3.30.2010.10">
    <property type="entry name" value="Metalloproteases ('zincins'), catalytic domain"/>
    <property type="match status" value="1"/>
</dbReference>
<organism evidence="2 3">
    <name type="scientific">Thermophagus xiamenensis</name>
    <dbReference type="NCBI Taxonomy" id="385682"/>
    <lineage>
        <taxon>Bacteria</taxon>
        <taxon>Pseudomonadati</taxon>
        <taxon>Bacteroidota</taxon>
        <taxon>Bacteroidia</taxon>
        <taxon>Marinilabiliales</taxon>
        <taxon>Marinilabiliaceae</taxon>
        <taxon>Thermophagus</taxon>
    </lineage>
</organism>
<gene>
    <name evidence="2" type="ORF">SAMN05444380_12155</name>
</gene>
<dbReference type="STRING" id="385682.SAMN05444380_12155"/>
<dbReference type="Proteomes" id="UP000181976">
    <property type="component" value="Unassembled WGS sequence"/>
</dbReference>
<accession>A0A1I2E658</accession>
<dbReference type="PANTHER" id="PTHR30399">
    <property type="entry name" value="UNCHARACTERIZED PROTEIN YGJP"/>
    <property type="match status" value="1"/>
</dbReference>
<dbReference type="CDD" id="cd07344">
    <property type="entry name" value="M48_yhfN_like"/>
    <property type="match status" value="1"/>
</dbReference>
<dbReference type="EMBL" id="FONA01000021">
    <property type="protein sequence ID" value="SFE88325.1"/>
    <property type="molecule type" value="Genomic_DNA"/>
</dbReference>
<dbReference type="InParanoid" id="A0A1I2E658"/>
<dbReference type="OrthoDB" id="9811177at2"/>
<keyword evidence="3" id="KW-1185">Reference proteome</keyword>
<evidence type="ECO:0000259" key="1">
    <source>
        <dbReference type="Pfam" id="PF01863"/>
    </source>
</evidence>
<evidence type="ECO:0000313" key="2">
    <source>
        <dbReference type="EMBL" id="SFE88325.1"/>
    </source>
</evidence>